<keyword evidence="2" id="KW-1185">Reference proteome</keyword>
<sequence>MASPCKRRKTGSQLQQNRFNFGIATRMKFQVSEFLSATVANFLKLMAKSRNTSPEMIMAAALPTTAACMGTKAGLQLKPYSDYVISGNLFMIGVAEPGCGKSSAFDVAMGMPLNAVSMEEGKSIHVAECSKAALLKVQRDLNGRGIICADEVSQFLTGMLRRSQTDTSGERQLLLTLWGGRGHNIAYASKAHIELQKSGLCIGGFTQPDRMMEIIEEMKGSSDGLFDRFLFWLLPGYIYNGKKMREAHNSFRTSFLLHSLNPVFLEIYRAHSTDSSIVYRFSPEAQDFFNDIEDRVRIGVAEIAEAVIVESGDEDDSDDEREPIKSPIGTKFIDQLGRLSLSLHLFSSVLEQILGRMEGQISIPVEISLDTITSAKQLLDHLMRQNDVILDSINPTNESSMFMAQEVLKPVVDMKTEISKRILLDAGCAYPICQASRTRLRGETVKSSVVSDVMETLTRNGLGAEKKVKVSKTKPLSIFFKEIPSSVNKSALEELGISFEFYQHQFYLPVSVAFNIERHVLELHPNAKEIKEHVKRNNHLPSNDS</sequence>
<dbReference type="Proteomes" id="UP000005408">
    <property type="component" value="Unassembled WGS sequence"/>
</dbReference>
<dbReference type="EnsemblMetazoa" id="G20250.4">
    <property type="protein sequence ID" value="G20250.4:cds"/>
    <property type="gene ID" value="G20250"/>
</dbReference>
<dbReference type="InterPro" id="IPR025048">
    <property type="entry name" value="DUF3987"/>
</dbReference>
<protein>
    <submittedName>
        <fullName evidence="1">Uncharacterized protein</fullName>
    </submittedName>
</protein>
<name>A0A8W8JTB2_MAGGI</name>
<accession>A0A8W8JTB2</accession>
<evidence type="ECO:0000313" key="2">
    <source>
        <dbReference type="Proteomes" id="UP000005408"/>
    </source>
</evidence>
<proteinExistence type="predicted"/>
<dbReference type="Pfam" id="PF13148">
    <property type="entry name" value="DUF3987"/>
    <property type="match status" value="1"/>
</dbReference>
<dbReference type="OrthoDB" id="5982168at2759"/>
<dbReference type="OMA" id="QHERTWS"/>
<organism evidence="1 2">
    <name type="scientific">Magallana gigas</name>
    <name type="common">Pacific oyster</name>
    <name type="synonym">Crassostrea gigas</name>
    <dbReference type="NCBI Taxonomy" id="29159"/>
    <lineage>
        <taxon>Eukaryota</taxon>
        <taxon>Metazoa</taxon>
        <taxon>Spiralia</taxon>
        <taxon>Lophotrochozoa</taxon>
        <taxon>Mollusca</taxon>
        <taxon>Bivalvia</taxon>
        <taxon>Autobranchia</taxon>
        <taxon>Pteriomorphia</taxon>
        <taxon>Ostreida</taxon>
        <taxon>Ostreoidea</taxon>
        <taxon>Ostreidae</taxon>
        <taxon>Magallana</taxon>
    </lineage>
</organism>
<dbReference type="AlphaFoldDB" id="A0A8W8JTB2"/>
<evidence type="ECO:0000313" key="1">
    <source>
        <dbReference type="EnsemblMetazoa" id="G20250.4:cds"/>
    </source>
</evidence>
<reference evidence="1" key="1">
    <citation type="submission" date="2022-08" db="UniProtKB">
        <authorList>
            <consortium name="EnsemblMetazoa"/>
        </authorList>
    </citation>
    <scope>IDENTIFICATION</scope>
    <source>
        <strain evidence="1">05x7-T-G4-1.051#20</strain>
    </source>
</reference>